<gene>
    <name evidence="1" type="ORF">PAA8504_02686</name>
</gene>
<dbReference type="AlphaFoldDB" id="A0A2R8BXG4"/>
<dbReference type="RefSeq" id="WP_108894647.1">
    <property type="nucleotide sequence ID" value="NZ_ONZF01000005.1"/>
</dbReference>
<dbReference type="Proteomes" id="UP000244912">
    <property type="component" value="Unassembled WGS sequence"/>
</dbReference>
<accession>A0A2R8BXG4</accession>
<sequence>MFKIFGNRELRQASVEWHRNFTSGLLLDEDEPTIIIDVLGAETNRVRDPPTCPVLQFESHAFFGSILPT</sequence>
<keyword evidence="2" id="KW-1185">Reference proteome</keyword>
<evidence type="ECO:0000313" key="2">
    <source>
        <dbReference type="Proteomes" id="UP000244912"/>
    </source>
</evidence>
<name>A0A2R8BXG4_9RHOB</name>
<protein>
    <submittedName>
        <fullName evidence="1">Uncharacterized protein</fullName>
    </submittedName>
</protein>
<dbReference type="EMBL" id="ONZF01000005">
    <property type="protein sequence ID" value="SPJ24845.1"/>
    <property type="molecule type" value="Genomic_DNA"/>
</dbReference>
<organism evidence="1 2">
    <name type="scientific">Palleronia abyssalis</name>
    <dbReference type="NCBI Taxonomy" id="1501240"/>
    <lineage>
        <taxon>Bacteria</taxon>
        <taxon>Pseudomonadati</taxon>
        <taxon>Pseudomonadota</taxon>
        <taxon>Alphaproteobacteria</taxon>
        <taxon>Rhodobacterales</taxon>
        <taxon>Roseobacteraceae</taxon>
        <taxon>Palleronia</taxon>
    </lineage>
</organism>
<evidence type="ECO:0000313" key="1">
    <source>
        <dbReference type="EMBL" id="SPJ24845.1"/>
    </source>
</evidence>
<proteinExistence type="predicted"/>
<reference evidence="1 2" key="1">
    <citation type="submission" date="2018-03" db="EMBL/GenBank/DDBJ databases">
        <authorList>
            <person name="Keele B.F."/>
        </authorList>
    </citation>
    <scope>NUCLEOTIDE SEQUENCE [LARGE SCALE GENOMIC DNA]</scope>
    <source>
        <strain evidence="1 2">CECT 8504</strain>
    </source>
</reference>